<dbReference type="AlphaFoldDB" id="A0A813H2F8"/>
<evidence type="ECO:0000313" key="2">
    <source>
        <dbReference type="Proteomes" id="UP000654075"/>
    </source>
</evidence>
<dbReference type="OrthoDB" id="407885at2759"/>
<comment type="caution">
    <text evidence="1">The sequence shown here is derived from an EMBL/GenBank/DDBJ whole genome shotgun (WGS) entry which is preliminary data.</text>
</comment>
<sequence>MDECEDLVEQLEISIQAPSSTASEILSLVAAMPSASEPANRTLSPEFRHLLDDVAEHHSGQVPLHGRLLAQWMHHAYPRECPYPHVSGTKKPPSLTEYQESEIFDEAELLYYFEKTANASVDNGLCSSMWTLEEELVDPQGHEALSGAREGSLLYL</sequence>
<evidence type="ECO:0000313" key="1">
    <source>
        <dbReference type="EMBL" id="CAE8631957.1"/>
    </source>
</evidence>
<accession>A0A813H2F8</accession>
<organism evidence="1 2">
    <name type="scientific">Polarella glacialis</name>
    <name type="common">Dinoflagellate</name>
    <dbReference type="NCBI Taxonomy" id="89957"/>
    <lineage>
        <taxon>Eukaryota</taxon>
        <taxon>Sar</taxon>
        <taxon>Alveolata</taxon>
        <taxon>Dinophyceae</taxon>
        <taxon>Suessiales</taxon>
        <taxon>Suessiaceae</taxon>
        <taxon>Polarella</taxon>
    </lineage>
</organism>
<dbReference type="EMBL" id="CAJNNV010030256">
    <property type="protein sequence ID" value="CAE8631957.1"/>
    <property type="molecule type" value="Genomic_DNA"/>
</dbReference>
<name>A0A813H2F8_POLGL</name>
<gene>
    <name evidence="1" type="ORF">PGLA1383_LOCUS47956</name>
</gene>
<keyword evidence="2" id="KW-1185">Reference proteome</keyword>
<proteinExistence type="predicted"/>
<protein>
    <submittedName>
        <fullName evidence="1">Uncharacterized protein</fullName>
    </submittedName>
</protein>
<dbReference type="Proteomes" id="UP000654075">
    <property type="component" value="Unassembled WGS sequence"/>
</dbReference>
<reference evidence="1" key="1">
    <citation type="submission" date="2021-02" db="EMBL/GenBank/DDBJ databases">
        <authorList>
            <person name="Dougan E. K."/>
            <person name="Rhodes N."/>
            <person name="Thang M."/>
            <person name="Chan C."/>
        </authorList>
    </citation>
    <scope>NUCLEOTIDE SEQUENCE</scope>
</reference>